<keyword evidence="6 10" id="KW-1133">Transmembrane helix</keyword>
<evidence type="ECO:0000256" key="5">
    <source>
        <dbReference type="ARBA" id="ARBA00022984"/>
    </source>
</evidence>
<feature type="transmembrane region" description="Helical" evidence="10">
    <location>
        <begin position="304"/>
        <end position="323"/>
    </location>
</feature>
<reference evidence="12 13" key="1">
    <citation type="submission" date="2020-07" db="EMBL/GenBank/DDBJ databases">
        <title>Sequencing the genomes of 1000 actinobacteria strains.</title>
        <authorList>
            <person name="Klenk H.-P."/>
        </authorList>
    </citation>
    <scope>NUCLEOTIDE SEQUENCE [LARGE SCALE GENOMIC DNA]</scope>
    <source>
        <strain evidence="12 13">DSM 103164</strain>
    </source>
</reference>
<feature type="transmembrane region" description="Helical" evidence="10">
    <location>
        <begin position="477"/>
        <end position="498"/>
    </location>
</feature>
<dbReference type="Proteomes" id="UP000527616">
    <property type="component" value="Unassembled WGS sequence"/>
</dbReference>
<dbReference type="GO" id="GO:0034204">
    <property type="term" value="P:lipid translocation"/>
    <property type="evidence" value="ECO:0007669"/>
    <property type="project" value="TreeGrafter"/>
</dbReference>
<evidence type="ECO:0000259" key="11">
    <source>
        <dbReference type="PROSITE" id="PS50011"/>
    </source>
</evidence>
<feature type="transmembrane region" description="Helical" evidence="10">
    <location>
        <begin position="138"/>
        <end position="158"/>
    </location>
</feature>
<dbReference type="Pfam" id="PF03023">
    <property type="entry name" value="MurJ"/>
    <property type="match status" value="1"/>
</dbReference>
<dbReference type="AlphaFoldDB" id="A0A7Z0IL04"/>
<feature type="transmembrane region" description="Helical" evidence="10">
    <location>
        <begin position="1017"/>
        <end position="1037"/>
    </location>
</feature>
<evidence type="ECO:0000256" key="3">
    <source>
        <dbReference type="ARBA" id="ARBA00022692"/>
    </source>
</evidence>
<organism evidence="12 13">
    <name type="scientific">Naumannella cuiyingiana</name>
    <dbReference type="NCBI Taxonomy" id="1347891"/>
    <lineage>
        <taxon>Bacteria</taxon>
        <taxon>Bacillati</taxon>
        <taxon>Actinomycetota</taxon>
        <taxon>Actinomycetes</taxon>
        <taxon>Propionibacteriales</taxon>
        <taxon>Propionibacteriaceae</taxon>
        <taxon>Naumannella</taxon>
    </lineage>
</organism>
<feature type="transmembrane region" description="Helical" evidence="10">
    <location>
        <begin position="436"/>
        <end position="456"/>
    </location>
</feature>
<evidence type="ECO:0000256" key="2">
    <source>
        <dbReference type="ARBA" id="ARBA00022475"/>
    </source>
</evidence>
<dbReference type="GO" id="GO:0004672">
    <property type="term" value="F:protein kinase activity"/>
    <property type="evidence" value="ECO:0007669"/>
    <property type="project" value="InterPro"/>
</dbReference>
<feature type="domain" description="Protein kinase" evidence="11">
    <location>
        <begin position="655"/>
        <end position="900"/>
    </location>
</feature>
<keyword evidence="13" id="KW-1185">Reference proteome</keyword>
<dbReference type="PROSITE" id="PS50011">
    <property type="entry name" value="PROTEIN_KINASE_DOM"/>
    <property type="match status" value="1"/>
</dbReference>
<keyword evidence="2" id="KW-1003">Cell membrane</keyword>
<comment type="caution">
    <text evidence="12">The sequence shown here is derived from an EMBL/GenBank/DDBJ whole genome shotgun (WGS) entry which is preliminary data.</text>
</comment>
<feature type="transmembrane region" description="Helical" evidence="10">
    <location>
        <begin position="409"/>
        <end position="430"/>
    </location>
</feature>
<dbReference type="GO" id="GO:0009252">
    <property type="term" value="P:peptidoglycan biosynthetic process"/>
    <property type="evidence" value="ECO:0007669"/>
    <property type="project" value="UniProtKB-KW"/>
</dbReference>
<feature type="transmembrane region" description="Helical" evidence="10">
    <location>
        <begin position="170"/>
        <end position="194"/>
    </location>
</feature>
<evidence type="ECO:0000313" key="12">
    <source>
        <dbReference type="EMBL" id="NYI71017.1"/>
    </source>
</evidence>
<evidence type="ECO:0000256" key="9">
    <source>
        <dbReference type="SAM" id="MobiDB-lite"/>
    </source>
</evidence>
<feature type="region of interest" description="Disordered" evidence="9">
    <location>
        <begin position="1041"/>
        <end position="1094"/>
    </location>
</feature>
<evidence type="ECO:0000313" key="13">
    <source>
        <dbReference type="Proteomes" id="UP000527616"/>
    </source>
</evidence>
<dbReference type="RefSeq" id="WP_179444897.1">
    <property type="nucleotide sequence ID" value="NZ_JACBZS010000001.1"/>
</dbReference>
<protein>
    <submittedName>
        <fullName evidence="12">Putative peptidoglycan lipid II flippase</fullName>
    </submittedName>
</protein>
<dbReference type="InterPro" id="IPR051050">
    <property type="entry name" value="Lipid_II_flippase_MurJ/MviN"/>
</dbReference>
<dbReference type="PANTHER" id="PTHR47019:SF1">
    <property type="entry name" value="LIPID II FLIPPASE MURJ"/>
    <property type="match status" value="1"/>
</dbReference>
<dbReference type="GO" id="GO:0005886">
    <property type="term" value="C:plasma membrane"/>
    <property type="evidence" value="ECO:0007669"/>
    <property type="project" value="UniProtKB-SubCell"/>
</dbReference>
<keyword evidence="3 10" id="KW-0812">Transmembrane</keyword>
<accession>A0A7Z0IL04</accession>
<evidence type="ECO:0000256" key="1">
    <source>
        <dbReference type="ARBA" id="ARBA00004651"/>
    </source>
</evidence>
<evidence type="ECO:0000256" key="10">
    <source>
        <dbReference type="SAM" id="Phobius"/>
    </source>
</evidence>
<evidence type="ECO:0000256" key="6">
    <source>
        <dbReference type="ARBA" id="ARBA00022989"/>
    </source>
</evidence>
<dbReference type="GO" id="GO:0005524">
    <property type="term" value="F:ATP binding"/>
    <property type="evidence" value="ECO:0007669"/>
    <property type="project" value="InterPro"/>
</dbReference>
<feature type="transmembrane region" description="Helical" evidence="10">
    <location>
        <begin position="376"/>
        <end position="397"/>
    </location>
</feature>
<evidence type="ECO:0000256" key="8">
    <source>
        <dbReference type="ARBA" id="ARBA00023170"/>
    </source>
</evidence>
<evidence type="ECO:0000256" key="7">
    <source>
        <dbReference type="ARBA" id="ARBA00023136"/>
    </source>
</evidence>
<keyword evidence="4" id="KW-0133">Cell shape</keyword>
<dbReference type="Gene3D" id="1.10.510.10">
    <property type="entry name" value="Transferase(Phosphotransferase) domain 1"/>
    <property type="match status" value="1"/>
</dbReference>
<feature type="compositionally biased region" description="Pro residues" evidence="9">
    <location>
        <begin position="954"/>
        <end position="968"/>
    </location>
</feature>
<dbReference type="CDD" id="cd13123">
    <property type="entry name" value="MATE_MurJ_like"/>
    <property type="match status" value="1"/>
</dbReference>
<feature type="transmembrane region" description="Helical" evidence="10">
    <location>
        <begin position="206"/>
        <end position="230"/>
    </location>
</feature>
<dbReference type="Gene3D" id="3.30.200.20">
    <property type="entry name" value="Phosphorylase Kinase, domain 1"/>
    <property type="match status" value="1"/>
</dbReference>
<evidence type="ECO:0000256" key="4">
    <source>
        <dbReference type="ARBA" id="ARBA00022960"/>
    </source>
</evidence>
<feature type="transmembrane region" description="Helical" evidence="10">
    <location>
        <begin position="344"/>
        <end position="364"/>
    </location>
</feature>
<keyword evidence="8" id="KW-0675">Receptor</keyword>
<dbReference type="SUPFAM" id="SSF56112">
    <property type="entry name" value="Protein kinase-like (PK-like)"/>
    <property type="match status" value="1"/>
</dbReference>
<dbReference type="PRINTS" id="PR01806">
    <property type="entry name" value="VIRFACTRMVIN"/>
</dbReference>
<proteinExistence type="predicted"/>
<dbReference type="PANTHER" id="PTHR47019">
    <property type="entry name" value="LIPID II FLIPPASE MURJ"/>
    <property type="match status" value="1"/>
</dbReference>
<dbReference type="SUPFAM" id="SSF49785">
    <property type="entry name" value="Galactose-binding domain-like"/>
    <property type="match status" value="1"/>
</dbReference>
<dbReference type="CDD" id="cd13973">
    <property type="entry name" value="PK_MviN-like"/>
    <property type="match status" value="1"/>
</dbReference>
<feature type="transmembrane region" description="Helical" evidence="10">
    <location>
        <begin position="52"/>
        <end position="74"/>
    </location>
</feature>
<dbReference type="GO" id="GO:0015648">
    <property type="term" value="F:lipid-linked peptidoglycan transporter activity"/>
    <property type="evidence" value="ECO:0007669"/>
    <property type="project" value="TreeGrafter"/>
</dbReference>
<dbReference type="InterPro" id="IPR004268">
    <property type="entry name" value="MurJ"/>
</dbReference>
<name>A0A7Z0IL04_9ACTN</name>
<gene>
    <name evidence="12" type="ORF">GGQ54_001577</name>
</gene>
<feature type="region of interest" description="Disordered" evidence="9">
    <location>
        <begin position="924"/>
        <end position="1010"/>
    </location>
</feature>
<feature type="transmembrane region" description="Helical" evidence="10">
    <location>
        <begin position="12"/>
        <end position="40"/>
    </location>
</feature>
<dbReference type="InterPro" id="IPR008979">
    <property type="entry name" value="Galactose-bd-like_sf"/>
</dbReference>
<keyword evidence="7 10" id="KW-0472">Membrane</keyword>
<dbReference type="EMBL" id="JACBZS010000001">
    <property type="protein sequence ID" value="NYI71017.1"/>
    <property type="molecule type" value="Genomic_DNA"/>
</dbReference>
<dbReference type="NCBIfam" id="TIGR01695">
    <property type="entry name" value="murJ_mviN"/>
    <property type="match status" value="1"/>
</dbReference>
<feature type="compositionally biased region" description="Low complexity" evidence="9">
    <location>
        <begin position="1045"/>
        <end position="1061"/>
    </location>
</feature>
<feature type="transmembrane region" description="Helical" evidence="10">
    <location>
        <begin position="95"/>
        <end position="118"/>
    </location>
</feature>
<sequence>MSPDTARNRSLVSATAVMAAGTLISRILGFIRVALLAFIFGNGTRQAEIYNLGFSVSNAIYFLIAGGVLNTVLVPQIVRAIKNDADGGSAFVSRMITAILTVLGGATLIITLATPLVMIPYTAPEWRTPELAADWRSMLIIAYLIMPQIFFYGIYVVLGQVLNARGKFGPMMWAPIVNNVVSIGVLAVYLVVWGHPASPTETFSTAQAITLGLGGLAGVVLQAAAMIPYVRGTGLRLRPRFDWRGAGLGHVFRLAVWTLLYMTVSQIGLMVSTNITSGATTLGGEGAGNTVFQNARLIWQVPHSMITVSLATAMLPMVSRLAAEHDLAGVAAEGMRTQKLATTVLLPATIAFAALAFPIARVLFGNGAGIRDFQFTAWTLLAACVGIIPFTIQYLCLRLYYALEDTRTPALQQIAIIAVNVVLAVGFTFTPWAGPAWLAPGVTLAYSLSYVFGMIISWHNLHKRLPGLSATDLIRHLVRVTVCALPAGAVAFGISWLARDHYDSFLIVAATVVGGGLAGLAVFVGLARLLHVREVTDIIATVRRRGRPTPATATAEKAEATGAAELDAQDEAITEIFAPEPVMDDPKTVLMPRITADVPPVDQRAGTVLRPERPLQPGSFGVPDAPQYAAGPLDDTAEDEHPITAHAGDELGGRYRLERPVVRRERSQTWEAWDAILGRRVVVHLLPAGETATAQALHAARSGAIATDSRFLRVLDIVESAPLGDAAIAYVVTEHVDGTTLQELLVDGPLTAVEAAWLLRELADALAGVHAHGIGHERINPDTVIITPTGNIKIAGLLLEAGLQPEDPHTEPDTADLDPQRRDVHDLGRMLYAMLLCRWPGGPAYGLGQAPSAGGHWLTPRQVRAGVSPVLDQLTDRMLNPTPRQRMMPIGDAATVAAELTKVLAGADGAPDLERRVRRGAWQPGLAPEADEGYGPLAPPGPEFGPAPATSPAHPSPAHPSPAHPNPAHPNQAHRTSLAEDDTPTITQPAVPADRARSSVDAPATPAGTGRGRWARIVVPALLALLFVLIIALARIFGGGTAPQSADGGPSATPSAAPSTPQAVEIVAARDFDPQGDDGTENPDQVPNAIDGDPETAWRTLNYYNNPRLGGAKRGVGLVLDLGEPRSVAEVALRLSDGGTDVELRVPKAENPEEPPMRSDGDWRTVASQDDAPAAATLRVEPAVTSRYLLVYLTKLPPDGENFRGSIYEVEVTG</sequence>
<keyword evidence="5" id="KW-0573">Peptidoglycan synthesis</keyword>
<dbReference type="Gene3D" id="2.60.120.260">
    <property type="entry name" value="Galactose-binding domain-like"/>
    <property type="match status" value="1"/>
</dbReference>
<comment type="subcellular location">
    <subcellularLocation>
        <location evidence="1">Cell membrane</location>
        <topology evidence="1">Multi-pass membrane protein</topology>
    </subcellularLocation>
</comment>
<dbReference type="InterPro" id="IPR000719">
    <property type="entry name" value="Prot_kinase_dom"/>
</dbReference>
<feature type="transmembrane region" description="Helical" evidence="10">
    <location>
        <begin position="504"/>
        <end position="526"/>
    </location>
</feature>
<dbReference type="InterPro" id="IPR011009">
    <property type="entry name" value="Kinase-like_dom_sf"/>
</dbReference>
<feature type="transmembrane region" description="Helical" evidence="10">
    <location>
        <begin position="251"/>
        <end position="271"/>
    </location>
</feature>
<dbReference type="GO" id="GO:0008360">
    <property type="term" value="P:regulation of cell shape"/>
    <property type="evidence" value="ECO:0007669"/>
    <property type="project" value="UniProtKB-KW"/>
</dbReference>